<gene>
    <name evidence="2" type="ORF">BKCO1_4100066</name>
</gene>
<sequence length="177" mass="19736">MVSFAASRCQKISLTRDAQADKLRTQQQLEQLQARYVGTGHADTSPFEFKTNYMRDYRASVIGHPELLQHTAIGMGVSRERVRLAQIEAMIVAAGHAPPGTAKKTKTNAEAEEEKKVQQAASKWAEDFGQKDKFKKMSFFKDGLDKKAPEEESSKDGASDVAPKDNVKECEDDKDQK</sequence>
<dbReference type="GO" id="GO:0005686">
    <property type="term" value="C:U2 snRNP"/>
    <property type="evidence" value="ECO:0007669"/>
    <property type="project" value="TreeGrafter"/>
</dbReference>
<dbReference type="Proteomes" id="UP000183809">
    <property type="component" value="Unassembled WGS sequence"/>
</dbReference>
<dbReference type="AlphaFoldDB" id="A0A1J9QUL1"/>
<evidence type="ECO:0000256" key="1">
    <source>
        <dbReference type="SAM" id="MobiDB-lite"/>
    </source>
</evidence>
<dbReference type="PANTHER" id="PTHR20978">
    <property type="entry name" value="SPLICING FACTOR 3B SUBUNIT 5"/>
    <property type="match status" value="1"/>
</dbReference>
<dbReference type="PANTHER" id="PTHR20978:SF0">
    <property type="entry name" value="SPLICING FACTOR 3B SUBUNIT 5"/>
    <property type="match status" value="1"/>
</dbReference>
<reference evidence="2 3" key="1">
    <citation type="submission" date="2016-10" db="EMBL/GenBank/DDBJ databases">
        <title>Proteomics and genomics reveal pathogen-plant mechanisms compatible with a hemibiotrophic lifestyle of Diplodia corticola.</title>
        <authorList>
            <person name="Fernandes I."/>
            <person name="De Jonge R."/>
            <person name="Van De Peer Y."/>
            <person name="Devreese B."/>
            <person name="Alves A."/>
            <person name="Esteves A.C."/>
        </authorList>
    </citation>
    <scope>NUCLEOTIDE SEQUENCE [LARGE SCALE GENOMIC DNA]</scope>
    <source>
        <strain evidence="2 3">CBS 112549</strain>
    </source>
</reference>
<dbReference type="EMBL" id="MNUE01000041">
    <property type="protein sequence ID" value="OJD32128.1"/>
    <property type="molecule type" value="Genomic_DNA"/>
</dbReference>
<dbReference type="RefSeq" id="XP_020128388.1">
    <property type="nucleotide sequence ID" value="XM_020275830.1"/>
</dbReference>
<feature type="compositionally biased region" description="Basic and acidic residues" evidence="1">
    <location>
        <begin position="107"/>
        <end position="117"/>
    </location>
</feature>
<comment type="caution">
    <text evidence="2">The sequence shown here is derived from an EMBL/GenBank/DDBJ whole genome shotgun (WGS) entry which is preliminary data.</text>
</comment>
<feature type="region of interest" description="Disordered" evidence="1">
    <location>
        <begin position="145"/>
        <end position="177"/>
    </location>
</feature>
<feature type="region of interest" description="Disordered" evidence="1">
    <location>
        <begin position="97"/>
        <end position="124"/>
    </location>
</feature>
<dbReference type="STRING" id="236234.A0A1J9QUL1"/>
<accession>A0A1J9QUL1</accession>
<evidence type="ECO:0000313" key="2">
    <source>
        <dbReference type="EMBL" id="OJD32128.1"/>
    </source>
</evidence>
<dbReference type="GeneID" id="31016091"/>
<dbReference type="Pfam" id="PF07189">
    <property type="entry name" value="SF3b10"/>
    <property type="match status" value="1"/>
</dbReference>
<protein>
    <submittedName>
        <fullName evidence="2">Splicing factor 3b subunit 10</fullName>
    </submittedName>
</protein>
<organism evidence="2 3">
    <name type="scientific">Diplodia corticola</name>
    <dbReference type="NCBI Taxonomy" id="236234"/>
    <lineage>
        <taxon>Eukaryota</taxon>
        <taxon>Fungi</taxon>
        <taxon>Dikarya</taxon>
        <taxon>Ascomycota</taxon>
        <taxon>Pezizomycotina</taxon>
        <taxon>Dothideomycetes</taxon>
        <taxon>Dothideomycetes incertae sedis</taxon>
        <taxon>Botryosphaeriales</taxon>
        <taxon>Botryosphaeriaceae</taxon>
        <taxon>Diplodia</taxon>
    </lineage>
</organism>
<dbReference type="GO" id="GO:0071011">
    <property type="term" value="C:precatalytic spliceosome"/>
    <property type="evidence" value="ECO:0007669"/>
    <property type="project" value="TreeGrafter"/>
</dbReference>
<dbReference type="InterPro" id="IPR009846">
    <property type="entry name" value="SF3b5/RDS3-10"/>
</dbReference>
<evidence type="ECO:0000313" key="3">
    <source>
        <dbReference type="Proteomes" id="UP000183809"/>
    </source>
</evidence>
<dbReference type="OrthoDB" id="274726at2759"/>
<name>A0A1J9QUL1_9PEZI</name>
<dbReference type="GO" id="GO:0000398">
    <property type="term" value="P:mRNA splicing, via spliceosome"/>
    <property type="evidence" value="ECO:0007669"/>
    <property type="project" value="TreeGrafter"/>
</dbReference>
<keyword evidence="3" id="KW-1185">Reference proteome</keyword>
<proteinExistence type="predicted"/>